<feature type="transmembrane region" description="Helical" evidence="1">
    <location>
        <begin position="40"/>
        <end position="59"/>
    </location>
</feature>
<dbReference type="InterPro" id="IPR049458">
    <property type="entry name" value="EpsG-like"/>
</dbReference>
<feature type="transmembrane region" description="Helical" evidence="1">
    <location>
        <begin position="101"/>
        <end position="121"/>
    </location>
</feature>
<feature type="transmembrane region" description="Helical" evidence="1">
    <location>
        <begin position="207"/>
        <end position="226"/>
    </location>
</feature>
<feature type="transmembrane region" description="Helical" evidence="1">
    <location>
        <begin position="246"/>
        <end position="264"/>
    </location>
</feature>
<feature type="transmembrane region" description="Helical" evidence="1">
    <location>
        <begin position="326"/>
        <end position="351"/>
    </location>
</feature>
<dbReference type="EMBL" id="JAKRYL010000002">
    <property type="protein sequence ID" value="MCL7746067.1"/>
    <property type="molecule type" value="Genomic_DNA"/>
</dbReference>
<organism evidence="2 3">
    <name type="scientific">Halalkalibacter alkaliphilus</name>
    <dbReference type="NCBI Taxonomy" id="2917993"/>
    <lineage>
        <taxon>Bacteria</taxon>
        <taxon>Bacillati</taxon>
        <taxon>Bacillota</taxon>
        <taxon>Bacilli</taxon>
        <taxon>Bacillales</taxon>
        <taxon>Bacillaceae</taxon>
        <taxon>Halalkalibacter</taxon>
    </lineage>
</organism>
<evidence type="ECO:0000313" key="2">
    <source>
        <dbReference type="EMBL" id="MCL7746067.1"/>
    </source>
</evidence>
<evidence type="ECO:0000313" key="3">
    <source>
        <dbReference type="Proteomes" id="UP001139150"/>
    </source>
</evidence>
<sequence length="360" mass="41566">MTMLWINLSLVSVFSIYARYLAKPATVFANSPVSVRPNRLFAFFALMTLVLVSGLRRNIGDTYVYRSIYDENIFTWEYISNEKDIGFGVLQMFLQNFSYDAQIMIFTTALITNALIVMVLYKYARLFELSLYVYIASGLFLVSMNGIRQFLAAAVIFAATKYIFDGSWKKFIIVVLIASTFHQSALILIPIYFIIRREAWTKTTFRILALAVVIVIGYNQFSELLFSAISDSQYGNYANFAEGGANVLRIAVNAAPLALAFIGRERLRELFPKSDYIVNLCLLNLVFIIIASQNWIFARFNIYFGLYQLILIAWVVKVFKEKDQKFIYFAIVACYLFYFYQEHVLSLNIIYRSEFLPFSE</sequence>
<protein>
    <submittedName>
        <fullName evidence="2">EpsG family protein</fullName>
    </submittedName>
</protein>
<accession>A0A9X2CPC9</accession>
<name>A0A9X2CPC9_9BACI</name>
<feature type="transmembrane region" description="Helical" evidence="1">
    <location>
        <begin position="133"/>
        <end position="159"/>
    </location>
</feature>
<feature type="transmembrane region" description="Helical" evidence="1">
    <location>
        <begin position="6"/>
        <end position="28"/>
    </location>
</feature>
<feature type="transmembrane region" description="Helical" evidence="1">
    <location>
        <begin position="302"/>
        <end position="319"/>
    </location>
</feature>
<dbReference type="Proteomes" id="UP001139150">
    <property type="component" value="Unassembled WGS sequence"/>
</dbReference>
<dbReference type="Pfam" id="PF14897">
    <property type="entry name" value="EpsG"/>
    <property type="match status" value="1"/>
</dbReference>
<dbReference type="AlphaFoldDB" id="A0A9X2CPC9"/>
<dbReference type="RefSeq" id="WP_250094994.1">
    <property type="nucleotide sequence ID" value="NZ_JAKRYL010000002.1"/>
</dbReference>
<proteinExistence type="predicted"/>
<reference evidence="2" key="1">
    <citation type="submission" date="2022-02" db="EMBL/GenBank/DDBJ databases">
        <title>Halalkalibacter sp. nov. isolated from Lonar Lake, India.</title>
        <authorList>
            <person name="Joshi A."/>
            <person name="Thite S."/>
            <person name="Lodha T."/>
        </authorList>
    </citation>
    <scope>NUCLEOTIDE SEQUENCE</scope>
    <source>
        <strain evidence="2">MEB205</strain>
    </source>
</reference>
<comment type="caution">
    <text evidence="2">The sequence shown here is derived from an EMBL/GenBank/DDBJ whole genome shotgun (WGS) entry which is preliminary data.</text>
</comment>
<feature type="transmembrane region" description="Helical" evidence="1">
    <location>
        <begin position="276"/>
        <end position="296"/>
    </location>
</feature>
<keyword evidence="1" id="KW-0812">Transmembrane</keyword>
<gene>
    <name evidence="2" type="ORF">MF646_02920</name>
</gene>
<keyword evidence="3" id="KW-1185">Reference proteome</keyword>
<evidence type="ECO:0000256" key="1">
    <source>
        <dbReference type="SAM" id="Phobius"/>
    </source>
</evidence>
<keyword evidence="1" id="KW-0472">Membrane</keyword>
<keyword evidence="1" id="KW-1133">Transmembrane helix</keyword>
<feature type="transmembrane region" description="Helical" evidence="1">
    <location>
        <begin position="171"/>
        <end position="195"/>
    </location>
</feature>